<dbReference type="PATRIC" id="fig|1423724.4.peg.10"/>
<keyword evidence="3" id="KW-0808">Transferase</keyword>
<evidence type="ECO:0000259" key="2">
    <source>
        <dbReference type="Pfam" id="PF13439"/>
    </source>
</evidence>
<dbReference type="Pfam" id="PF13439">
    <property type="entry name" value="Glyco_transf_4"/>
    <property type="match status" value="1"/>
</dbReference>
<dbReference type="GO" id="GO:0016757">
    <property type="term" value="F:glycosyltransferase activity"/>
    <property type="evidence" value="ECO:0007669"/>
    <property type="project" value="InterPro"/>
</dbReference>
<name>A0A0R1U272_9LACO</name>
<organism evidence="3 4">
    <name type="scientific">Ligilactobacillus apodemi DSM 16634 = JCM 16172</name>
    <dbReference type="NCBI Taxonomy" id="1423724"/>
    <lineage>
        <taxon>Bacteria</taxon>
        <taxon>Bacillati</taxon>
        <taxon>Bacillota</taxon>
        <taxon>Bacilli</taxon>
        <taxon>Lactobacillales</taxon>
        <taxon>Lactobacillaceae</taxon>
        <taxon>Ligilactobacillus</taxon>
    </lineage>
</organism>
<evidence type="ECO:0000313" key="4">
    <source>
        <dbReference type="Proteomes" id="UP000051324"/>
    </source>
</evidence>
<accession>A0A0R1U272</accession>
<comment type="caution">
    <text evidence="3">The sequence shown here is derived from an EMBL/GenBank/DDBJ whole genome shotgun (WGS) entry which is preliminary data.</text>
</comment>
<reference evidence="3 4" key="1">
    <citation type="journal article" date="2015" name="Genome Announc.">
        <title>Expanding the biotechnology potential of lactobacilli through comparative genomics of 213 strains and associated genera.</title>
        <authorList>
            <person name="Sun Z."/>
            <person name="Harris H.M."/>
            <person name="McCann A."/>
            <person name="Guo C."/>
            <person name="Argimon S."/>
            <person name="Zhang W."/>
            <person name="Yang X."/>
            <person name="Jeffery I.B."/>
            <person name="Cooney J.C."/>
            <person name="Kagawa T.F."/>
            <person name="Liu W."/>
            <person name="Song Y."/>
            <person name="Salvetti E."/>
            <person name="Wrobel A."/>
            <person name="Rasinkangas P."/>
            <person name="Parkhill J."/>
            <person name="Rea M.C."/>
            <person name="O'Sullivan O."/>
            <person name="Ritari J."/>
            <person name="Douillard F.P."/>
            <person name="Paul Ross R."/>
            <person name="Yang R."/>
            <person name="Briner A.E."/>
            <person name="Felis G.E."/>
            <person name="de Vos W.M."/>
            <person name="Barrangou R."/>
            <person name="Klaenhammer T.R."/>
            <person name="Caufield P.W."/>
            <person name="Cui Y."/>
            <person name="Zhang H."/>
            <person name="O'Toole P.W."/>
        </authorList>
    </citation>
    <scope>NUCLEOTIDE SEQUENCE [LARGE SCALE GENOMIC DNA]</scope>
    <source>
        <strain evidence="3 4">DSM 16634</strain>
    </source>
</reference>
<dbReference type="Gene3D" id="3.40.50.2000">
    <property type="entry name" value="Glycogen Phosphorylase B"/>
    <property type="match status" value="2"/>
</dbReference>
<dbReference type="AlphaFoldDB" id="A0A0R1U272"/>
<dbReference type="STRING" id="1423724.FC32_GL000009"/>
<feature type="domain" description="Glycosyltransferase subfamily 4-like N-terminal" evidence="2">
    <location>
        <begin position="9"/>
        <end position="176"/>
    </location>
</feature>
<protein>
    <submittedName>
        <fullName evidence="3">Glycosyltransferase</fullName>
    </submittedName>
</protein>
<dbReference type="PANTHER" id="PTHR12526">
    <property type="entry name" value="GLYCOSYLTRANSFERASE"/>
    <property type="match status" value="1"/>
</dbReference>
<dbReference type="PANTHER" id="PTHR12526:SF627">
    <property type="entry name" value="D-RHAMNOSYLTRANSFERASE WBPZ"/>
    <property type="match status" value="1"/>
</dbReference>
<dbReference type="Pfam" id="PF00534">
    <property type="entry name" value="Glycos_transf_1"/>
    <property type="match status" value="1"/>
</dbReference>
<dbReference type="InterPro" id="IPR028098">
    <property type="entry name" value="Glyco_trans_4-like_N"/>
</dbReference>
<dbReference type="eggNOG" id="COG0438">
    <property type="taxonomic scope" value="Bacteria"/>
</dbReference>
<dbReference type="EMBL" id="AZFT01000001">
    <property type="protein sequence ID" value="KRL87447.1"/>
    <property type="molecule type" value="Genomic_DNA"/>
</dbReference>
<proteinExistence type="predicted"/>
<sequence>MHAGAEMYGADKILLELVTNLDKTKFRPIVILPTEGILVDKLKSRGIETYVVEYPILRRKYFNIHGIFKYLTSYVGSSKKIIKLLQNKNIDIDIIHVNTTAVLEGIYLKRKLGAKLLWHVHEIILKPKIIYKFISYLVGKYADQCIVVSKAVADHLIKSKMVSPQKIKVIYNGIDSKLFNPNTPCEYLAQEWDVPKNVIKIGMIGRVNAWKGQDDFLKATVPLLEKYPNLYLFIIGSAFDGQEWRVEKLKEKIASQSNCERIIFSEFRKDNAAIHNFFDVLLLPSINPDPLPTVVLEAMASGKPVIGYNHGGVTEMVVNGENGLLAKVKDPSDMSKKLDKLISSEGERIRMGKASRSRQVKYFSLESFIKNFEKQYDLL</sequence>
<dbReference type="Proteomes" id="UP000051324">
    <property type="component" value="Unassembled WGS sequence"/>
</dbReference>
<feature type="domain" description="Glycosyl transferase family 1" evidence="1">
    <location>
        <begin position="191"/>
        <end position="357"/>
    </location>
</feature>
<evidence type="ECO:0000313" key="3">
    <source>
        <dbReference type="EMBL" id="KRL87447.1"/>
    </source>
</evidence>
<keyword evidence="4" id="KW-1185">Reference proteome</keyword>
<dbReference type="SUPFAM" id="SSF53756">
    <property type="entry name" value="UDP-Glycosyltransferase/glycogen phosphorylase"/>
    <property type="match status" value="1"/>
</dbReference>
<dbReference type="CDD" id="cd03801">
    <property type="entry name" value="GT4_PimA-like"/>
    <property type="match status" value="1"/>
</dbReference>
<dbReference type="InterPro" id="IPR001296">
    <property type="entry name" value="Glyco_trans_1"/>
</dbReference>
<gene>
    <name evidence="3" type="ORF">FC32_GL000009</name>
</gene>
<evidence type="ECO:0000259" key="1">
    <source>
        <dbReference type="Pfam" id="PF00534"/>
    </source>
</evidence>